<dbReference type="Gene3D" id="3.30.470.30">
    <property type="entry name" value="DNA ligase/mRNA capping enzyme"/>
    <property type="match status" value="1"/>
</dbReference>
<dbReference type="Gene3D" id="2.40.50.140">
    <property type="entry name" value="Nucleic acid-binding proteins"/>
    <property type="match status" value="1"/>
</dbReference>
<organism evidence="14 15">
    <name type="scientific">Perkinsus olseni</name>
    <name type="common">Perkinsus atlanticus</name>
    <dbReference type="NCBI Taxonomy" id="32597"/>
    <lineage>
        <taxon>Eukaryota</taxon>
        <taxon>Sar</taxon>
        <taxon>Alveolata</taxon>
        <taxon>Perkinsozoa</taxon>
        <taxon>Perkinsea</taxon>
        <taxon>Perkinsida</taxon>
        <taxon>Perkinsidae</taxon>
        <taxon>Perkinsus</taxon>
    </lineage>
</organism>
<keyword evidence="3" id="KW-0507">mRNA processing</keyword>
<dbReference type="PANTHER" id="PTHR10367">
    <property type="entry name" value="MRNA-CAPPING ENZYME"/>
    <property type="match status" value="1"/>
</dbReference>
<dbReference type="InterPro" id="IPR051029">
    <property type="entry name" value="mRNA_Capping_Enz/RNA_Phosphat"/>
</dbReference>
<proteinExistence type="predicted"/>
<dbReference type="GO" id="GO:0004484">
    <property type="term" value="F:mRNA guanylyltransferase activity"/>
    <property type="evidence" value="ECO:0007669"/>
    <property type="project" value="UniProtKB-EC"/>
</dbReference>
<evidence type="ECO:0000256" key="11">
    <source>
        <dbReference type="SAM" id="MobiDB-lite"/>
    </source>
</evidence>
<dbReference type="PANTHER" id="PTHR10367:SF17">
    <property type="entry name" value="MRNA-CAPPING ENZYME"/>
    <property type="match status" value="1"/>
</dbReference>
<feature type="domain" description="mRNA capping enzyme adenylation" evidence="12">
    <location>
        <begin position="106"/>
        <end position="290"/>
    </location>
</feature>
<gene>
    <name evidence="14" type="ORF">FOZ60_000876</name>
</gene>
<name>A0A7J6PJW9_PEROL</name>
<dbReference type="Pfam" id="PF03919">
    <property type="entry name" value="mRNA_cap_C"/>
    <property type="match status" value="1"/>
</dbReference>
<dbReference type="GO" id="GO:0005525">
    <property type="term" value="F:GTP binding"/>
    <property type="evidence" value="ECO:0007669"/>
    <property type="project" value="UniProtKB-KW"/>
</dbReference>
<evidence type="ECO:0000256" key="3">
    <source>
        <dbReference type="ARBA" id="ARBA00022664"/>
    </source>
</evidence>
<dbReference type="EC" id="2.7.7.50" evidence="2"/>
<dbReference type="SUPFAM" id="SSF56091">
    <property type="entry name" value="DNA ligase/mRNA capping enzyme, catalytic domain"/>
    <property type="match status" value="1"/>
</dbReference>
<evidence type="ECO:0000256" key="5">
    <source>
        <dbReference type="ARBA" id="ARBA00022695"/>
    </source>
</evidence>
<keyword evidence="6" id="KW-0547">Nucleotide-binding</keyword>
<evidence type="ECO:0000256" key="9">
    <source>
        <dbReference type="ARBA" id="ARBA00023242"/>
    </source>
</evidence>
<dbReference type="InterPro" id="IPR013846">
    <property type="entry name" value="mRNA_cap_enzyme_C"/>
</dbReference>
<evidence type="ECO:0000313" key="14">
    <source>
        <dbReference type="EMBL" id="KAF4696419.1"/>
    </source>
</evidence>
<reference evidence="14 15" key="1">
    <citation type="submission" date="2020-04" db="EMBL/GenBank/DDBJ databases">
        <title>Perkinsus olseni comparative genomics.</title>
        <authorList>
            <person name="Bogema D.R."/>
        </authorList>
    </citation>
    <scope>NUCLEOTIDE SEQUENCE [LARGE SCALE GENOMIC DNA]</scope>
    <source>
        <strain evidence="14">00978-12</strain>
    </source>
</reference>
<sequence length="440" mass="50394">MSGVQFLHEALSLCAISVSEGVALAPLLCFYVALCSRLSRVRVESNLTGRWDSTLLPTMFASSCVSKKDIGARQLNEKTEGKLVERLKRTMWDLCKWGRETFPGSQPISFGRRNLRDVTQRPYVIGEKSDGERHMLITDNESRGVYLVDRRFNFYRIELHLPNKNHTGLVDTTLLDGEVVEDGHDTDQKTVRFLVYDAVAVDGQCVRDFNLMRRLQAFLEGILMPRRQLPPEKRAHDAFQVYLKDFFEVTDCDTVMNFGERLPHECDGLIFTPVMPPYIAGTCRQLLKWKPAHMNTADFAVELVQVFQGIWLSRSGPHWQWLTENTRQGNGAIIECNWDPNTYTFVPSDSIHYVETGDWVPGGWQFQRIRTDRTSPNDERVVGRVKKSIADSVTFEELSDYIHKNARSQKVAEMCKMPGWWGKSSGGGDDDDDSKRRKKE</sequence>
<keyword evidence="7" id="KW-0506">mRNA capping</keyword>
<dbReference type="CDD" id="cd07895">
    <property type="entry name" value="Adenylation_mRNA_capping"/>
    <property type="match status" value="1"/>
</dbReference>
<evidence type="ECO:0000256" key="10">
    <source>
        <dbReference type="ARBA" id="ARBA00044624"/>
    </source>
</evidence>
<feature type="region of interest" description="Disordered" evidence="11">
    <location>
        <begin position="418"/>
        <end position="440"/>
    </location>
</feature>
<dbReference type="GO" id="GO:0005524">
    <property type="term" value="F:ATP binding"/>
    <property type="evidence" value="ECO:0007669"/>
    <property type="project" value="InterPro"/>
</dbReference>
<dbReference type="GO" id="GO:0006370">
    <property type="term" value="P:7-methylguanosine mRNA capping"/>
    <property type="evidence" value="ECO:0007669"/>
    <property type="project" value="UniProtKB-KW"/>
</dbReference>
<evidence type="ECO:0000256" key="4">
    <source>
        <dbReference type="ARBA" id="ARBA00022679"/>
    </source>
</evidence>
<dbReference type="EMBL" id="JABANP010000011">
    <property type="protein sequence ID" value="KAF4696419.1"/>
    <property type="molecule type" value="Genomic_DNA"/>
</dbReference>
<keyword evidence="4" id="KW-0808">Transferase</keyword>
<dbReference type="SUPFAM" id="SSF50249">
    <property type="entry name" value="Nucleic acid-binding proteins"/>
    <property type="match status" value="1"/>
</dbReference>
<evidence type="ECO:0000256" key="1">
    <source>
        <dbReference type="ARBA" id="ARBA00004123"/>
    </source>
</evidence>
<keyword evidence="5" id="KW-0548">Nucleotidyltransferase</keyword>
<accession>A0A7J6PJW9</accession>
<evidence type="ECO:0000256" key="2">
    <source>
        <dbReference type="ARBA" id="ARBA00012475"/>
    </source>
</evidence>
<evidence type="ECO:0000256" key="7">
    <source>
        <dbReference type="ARBA" id="ARBA00023042"/>
    </source>
</evidence>
<comment type="catalytic activity">
    <reaction evidence="10">
        <text>a 5'-end diphospho-ribonucleoside in mRNA + GTP + H(+) = a 5'-end (5'-triphosphoguanosine)-ribonucleoside in mRNA + diphosphate</text>
        <dbReference type="Rhea" id="RHEA:67012"/>
        <dbReference type="Rhea" id="RHEA-COMP:17165"/>
        <dbReference type="Rhea" id="RHEA-COMP:17166"/>
        <dbReference type="ChEBI" id="CHEBI:15378"/>
        <dbReference type="ChEBI" id="CHEBI:33019"/>
        <dbReference type="ChEBI" id="CHEBI:37565"/>
        <dbReference type="ChEBI" id="CHEBI:167616"/>
        <dbReference type="ChEBI" id="CHEBI:167617"/>
        <dbReference type="EC" id="2.7.7.50"/>
    </reaction>
    <physiologicalReaction direction="left-to-right" evidence="10">
        <dbReference type="Rhea" id="RHEA:67013"/>
    </physiologicalReaction>
</comment>
<dbReference type="InterPro" id="IPR001339">
    <property type="entry name" value="mRNA_cap_enzyme_adenylation"/>
</dbReference>
<dbReference type="InterPro" id="IPR012340">
    <property type="entry name" value="NA-bd_OB-fold"/>
</dbReference>
<dbReference type="AlphaFoldDB" id="A0A7J6PJW9"/>
<evidence type="ECO:0000259" key="12">
    <source>
        <dbReference type="Pfam" id="PF01331"/>
    </source>
</evidence>
<protein>
    <recommendedName>
        <fullName evidence="2">mRNA guanylyltransferase</fullName>
        <ecNumber evidence="2">2.7.7.50</ecNumber>
    </recommendedName>
</protein>
<comment type="caution">
    <text evidence="14">The sequence shown here is derived from an EMBL/GenBank/DDBJ whole genome shotgun (WGS) entry which is preliminary data.</text>
</comment>
<dbReference type="Pfam" id="PF01331">
    <property type="entry name" value="mRNA_cap_enzyme"/>
    <property type="match status" value="1"/>
</dbReference>
<feature type="domain" description="mRNA capping enzyme C-terminal" evidence="13">
    <location>
        <begin position="307"/>
        <end position="398"/>
    </location>
</feature>
<comment type="subcellular location">
    <subcellularLocation>
        <location evidence="1">Nucleus</location>
    </subcellularLocation>
</comment>
<dbReference type="OrthoDB" id="200924at2759"/>
<dbReference type="Proteomes" id="UP000541610">
    <property type="component" value="Unassembled WGS sequence"/>
</dbReference>
<evidence type="ECO:0000259" key="13">
    <source>
        <dbReference type="Pfam" id="PF03919"/>
    </source>
</evidence>
<evidence type="ECO:0000256" key="6">
    <source>
        <dbReference type="ARBA" id="ARBA00022741"/>
    </source>
</evidence>
<keyword evidence="8" id="KW-0342">GTP-binding</keyword>
<dbReference type="GO" id="GO:0005634">
    <property type="term" value="C:nucleus"/>
    <property type="evidence" value="ECO:0007669"/>
    <property type="project" value="UniProtKB-SubCell"/>
</dbReference>
<evidence type="ECO:0000256" key="8">
    <source>
        <dbReference type="ARBA" id="ARBA00023134"/>
    </source>
</evidence>
<keyword evidence="9" id="KW-0539">Nucleus</keyword>
<evidence type="ECO:0000313" key="15">
    <source>
        <dbReference type="Proteomes" id="UP000541610"/>
    </source>
</evidence>